<proteinExistence type="predicted"/>
<dbReference type="Pfam" id="PF11005">
    <property type="entry name" value="DUF2844"/>
    <property type="match status" value="1"/>
</dbReference>
<dbReference type="AlphaFoldDB" id="A0A2N7VTX5"/>
<feature type="chain" id="PRO_5014685892" description="DUF2844 domain-containing protein" evidence="1">
    <location>
        <begin position="29"/>
        <end position="167"/>
    </location>
</feature>
<keyword evidence="1" id="KW-0732">Signal</keyword>
<protein>
    <recommendedName>
        <fullName evidence="4">DUF2844 domain-containing protein</fullName>
    </recommendedName>
</protein>
<sequence>MPSRSIRATLVATLAAGGVLYALPSAHAALGGTPTPPPEGATSRLLAPVARAASGAASATPSASYSVTQTTLSSGTVVREYVSTAGTVFGIAWRGPMMPDLPTLLGSYFTQFDSARNALRAAHPGRGPLNLEVPGLVVRSGGHMGAFSGQAYLPQSLPAGVSAADIQ</sequence>
<evidence type="ECO:0000313" key="2">
    <source>
        <dbReference type="EMBL" id="PMS20606.1"/>
    </source>
</evidence>
<dbReference type="Proteomes" id="UP000235347">
    <property type="component" value="Unassembled WGS sequence"/>
</dbReference>
<feature type="signal peptide" evidence="1">
    <location>
        <begin position="1"/>
        <end position="28"/>
    </location>
</feature>
<evidence type="ECO:0000256" key="1">
    <source>
        <dbReference type="SAM" id="SignalP"/>
    </source>
</evidence>
<dbReference type="RefSeq" id="WP_102611541.1">
    <property type="nucleotide sequence ID" value="NZ_CADIKD010000012.1"/>
</dbReference>
<evidence type="ECO:0008006" key="4">
    <source>
        <dbReference type="Google" id="ProtNLM"/>
    </source>
</evidence>
<dbReference type="EMBL" id="PNYB01000018">
    <property type="protein sequence ID" value="PMS20606.1"/>
    <property type="molecule type" value="Genomic_DNA"/>
</dbReference>
<reference evidence="2 3" key="1">
    <citation type="submission" date="2018-01" db="EMBL/GenBank/DDBJ databases">
        <title>Whole genome analyses suggest that Burkholderia sensu lato contains two further novel genera in the rhizoxinica-symbiotica group Mycetohabitans gen. nov., and Trinickia gen. nov.: implications for the evolution of diazotrophy and nodulation in the Burkholderiaceae.</title>
        <authorList>
            <person name="Estrada-de los Santos P."/>
            <person name="Palmer M."/>
            <person name="Chavez-Ramirez B."/>
            <person name="Beukes C."/>
            <person name="Steenkamp E.T."/>
            <person name="Hirsch A.M."/>
            <person name="Manyaka P."/>
            <person name="Maluk M."/>
            <person name="Lafos M."/>
            <person name="Crook M."/>
            <person name="Gross E."/>
            <person name="Simon M.F."/>
            <person name="Bueno dos Reis Junior F."/>
            <person name="Poole P.S."/>
            <person name="Venter S.N."/>
            <person name="James E.K."/>
        </authorList>
    </citation>
    <scope>NUCLEOTIDE SEQUENCE [LARGE SCALE GENOMIC DNA]</scope>
    <source>
        <strain evidence="2 3">GP25-8</strain>
    </source>
</reference>
<keyword evidence="3" id="KW-1185">Reference proteome</keyword>
<dbReference type="InterPro" id="IPR021267">
    <property type="entry name" value="DUF2844"/>
</dbReference>
<gene>
    <name evidence="2" type="ORF">C0Z19_19850</name>
</gene>
<evidence type="ECO:0000313" key="3">
    <source>
        <dbReference type="Proteomes" id="UP000235347"/>
    </source>
</evidence>
<accession>A0A2N7VTX5</accession>
<comment type="caution">
    <text evidence="2">The sequence shown here is derived from an EMBL/GenBank/DDBJ whole genome shotgun (WGS) entry which is preliminary data.</text>
</comment>
<organism evidence="2 3">
    <name type="scientific">Trinickia soli</name>
    <dbReference type="NCBI Taxonomy" id="380675"/>
    <lineage>
        <taxon>Bacteria</taxon>
        <taxon>Pseudomonadati</taxon>
        <taxon>Pseudomonadota</taxon>
        <taxon>Betaproteobacteria</taxon>
        <taxon>Burkholderiales</taxon>
        <taxon>Burkholderiaceae</taxon>
        <taxon>Trinickia</taxon>
    </lineage>
</organism>
<name>A0A2N7VTX5_9BURK</name>